<accession>A0A951QJ19</accession>
<dbReference type="Proteomes" id="UP000757435">
    <property type="component" value="Unassembled WGS sequence"/>
</dbReference>
<reference evidence="1" key="1">
    <citation type="submission" date="2021-05" db="EMBL/GenBank/DDBJ databases">
        <authorList>
            <person name="Pietrasiak N."/>
            <person name="Ward R."/>
            <person name="Stajich J.E."/>
            <person name="Kurbessoian T."/>
        </authorList>
    </citation>
    <scope>NUCLEOTIDE SEQUENCE</scope>
    <source>
        <strain evidence="1">UHER 2000/2452</strain>
    </source>
</reference>
<evidence type="ECO:0000313" key="2">
    <source>
        <dbReference type="Proteomes" id="UP000757435"/>
    </source>
</evidence>
<evidence type="ECO:0000313" key="1">
    <source>
        <dbReference type="EMBL" id="MBW4662148.1"/>
    </source>
</evidence>
<proteinExistence type="predicted"/>
<dbReference type="AlphaFoldDB" id="A0A951QJ19"/>
<sequence>MRITTFDINPQAPDYSNPTSIAALFGLARGNKSLQTYCKPYALNWRYQPTGKTYETMPLPTHEYKVPHALNWRYANRCSIDYTWILAATVEGMRLEFSRVQHRGCISLNLSNLEFTW</sequence>
<reference evidence="1" key="2">
    <citation type="journal article" date="2022" name="Microbiol. Resour. Announc.">
        <title>Metagenome Sequencing to Explore Phylogenomics of Terrestrial Cyanobacteria.</title>
        <authorList>
            <person name="Ward R.D."/>
            <person name="Stajich J.E."/>
            <person name="Johansen J.R."/>
            <person name="Huntemann M."/>
            <person name="Clum A."/>
            <person name="Foster B."/>
            <person name="Foster B."/>
            <person name="Roux S."/>
            <person name="Palaniappan K."/>
            <person name="Varghese N."/>
            <person name="Mukherjee S."/>
            <person name="Reddy T.B.K."/>
            <person name="Daum C."/>
            <person name="Copeland A."/>
            <person name="Chen I.A."/>
            <person name="Ivanova N.N."/>
            <person name="Kyrpides N.C."/>
            <person name="Shapiro N."/>
            <person name="Eloe-Fadrosh E.A."/>
            <person name="Pietrasiak N."/>
        </authorList>
    </citation>
    <scope>NUCLEOTIDE SEQUENCE</scope>
    <source>
        <strain evidence="1">UHER 2000/2452</strain>
    </source>
</reference>
<comment type="caution">
    <text evidence="1">The sequence shown here is derived from an EMBL/GenBank/DDBJ whole genome shotgun (WGS) entry which is preliminary data.</text>
</comment>
<protein>
    <submittedName>
        <fullName evidence="1">Uncharacterized protein</fullName>
    </submittedName>
</protein>
<dbReference type="EMBL" id="JAHHHD010000059">
    <property type="protein sequence ID" value="MBW4662148.1"/>
    <property type="molecule type" value="Genomic_DNA"/>
</dbReference>
<name>A0A951QJ19_9CYAN</name>
<gene>
    <name evidence="1" type="ORF">KME15_26130</name>
</gene>
<organism evidence="1 2">
    <name type="scientific">Drouetiella hepatica Uher 2000/2452</name>
    <dbReference type="NCBI Taxonomy" id="904376"/>
    <lineage>
        <taxon>Bacteria</taxon>
        <taxon>Bacillati</taxon>
        <taxon>Cyanobacteriota</taxon>
        <taxon>Cyanophyceae</taxon>
        <taxon>Oculatellales</taxon>
        <taxon>Oculatellaceae</taxon>
        <taxon>Drouetiella</taxon>
    </lineage>
</organism>